<keyword evidence="2" id="KW-1185">Reference proteome</keyword>
<evidence type="ECO:0000313" key="1">
    <source>
        <dbReference type="EMBL" id="NBD27043.1"/>
    </source>
</evidence>
<dbReference type="InterPro" id="IPR015231">
    <property type="entry name" value="DUF1934"/>
</dbReference>
<dbReference type="SUPFAM" id="SSF50814">
    <property type="entry name" value="Lipocalins"/>
    <property type="match status" value="1"/>
</dbReference>
<dbReference type="Proteomes" id="UP000665561">
    <property type="component" value="Unassembled WGS sequence"/>
</dbReference>
<dbReference type="EMBL" id="JAAAMV010000025">
    <property type="protein sequence ID" value="NBD27043.1"/>
    <property type="molecule type" value="Genomic_DNA"/>
</dbReference>
<sequence length="152" mass="17554">MNDKAKVNIMLESNIDGELQQNRLGGEWYRKGSTFFLRYEETEEGSEVRTVVRWRDGELSVTRRGDVESQQTFVAGARRSGQYASRHASFALETETSFLWVQFGDLLKPDPSEDRLLPNLPLLLEWHYKLLVDDEQIGDFVIRLRAEADDGQ</sequence>
<dbReference type="Gene3D" id="2.40.128.20">
    <property type="match status" value="1"/>
</dbReference>
<gene>
    <name evidence="1" type="ORF">GT019_24495</name>
</gene>
<accession>A0ABW9XWF8</accession>
<dbReference type="InterPro" id="IPR012674">
    <property type="entry name" value="Calycin"/>
</dbReference>
<proteinExistence type="predicted"/>
<evidence type="ECO:0000313" key="2">
    <source>
        <dbReference type="Proteomes" id="UP000665561"/>
    </source>
</evidence>
<protein>
    <submittedName>
        <fullName evidence="1">DUF1934 family protein</fullName>
    </submittedName>
</protein>
<dbReference type="Pfam" id="PF09148">
    <property type="entry name" value="DUF1934"/>
    <property type="match status" value="1"/>
</dbReference>
<reference evidence="1 2" key="1">
    <citation type="submission" date="2020-01" db="EMBL/GenBank/DDBJ databases">
        <title>Paenibacillus soybeanensis sp. nov. isolated from the nodules of soybean (Glycine max(L.) Merr).</title>
        <authorList>
            <person name="Wang H."/>
        </authorList>
    </citation>
    <scope>NUCLEOTIDE SEQUENCE [LARGE SCALE GENOMIC DNA]</scope>
    <source>
        <strain evidence="1 2">T1</strain>
    </source>
</reference>
<comment type="caution">
    <text evidence="1">The sequence shown here is derived from an EMBL/GenBank/DDBJ whole genome shotgun (WGS) entry which is preliminary data.</text>
</comment>
<name>A0ABW9XWF8_9BACL</name>
<organism evidence="1 2">
    <name type="scientific">Paenibacillus glycinis</name>
    <dbReference type="NCBI Taxonomy" id="2697035"/>
    <lineage>
        <taxon>Bacteria</taxon>
        <taxon>Bacillati</taxon>
        <taxon>Bacillota</taxon>
        <taxon>Bacilli</taxon>
        <taxon>Bacillales</taxon>
        <taxon>Paenibacillaceae</taxon>
        <taxon>Paenibacillus</taxon>
    </lineage>
</organism>
<dbReference type="RefSeq" id="WP_161746069.1">
    <property type="nucleotide sequence ID" value="NZ_JAAAMV010000025.1"/>
</dbReference>